<dbReference type="Proteomes" id="UP000052167">
    <property type="component" value="Unassembled WGS sequence"/>
</dbReference>
<keyword evidence="2" id="KW-1185">Reference proteome</keyword>
<dbReference type="EMBL" id="JOKJ01000018">
    <property type="protein sequence ID" value="KEQ05821.1"/>
    <property type="molecule type" value="Genomic_DNA"/>
</dbReference>
<evidence type="ECO:0000313" key="2">
    <source>
        <dbReference type="Proteomes" id="UP000052167"/>
    </source>
</evidence>
<accession>A0A922P311</accession>
<evidence type="ECO:0000313" key="1">
    <source>
        <dbReference type="EMBL" id="KEQ05821.1"/>
    </source>
</evidence>
<name>A0A922P311_9HYPH</name>
<gene>
    <name evidence="1" type="ORF">GV68_07915</name>
</gene>
<sequence length="67" mass="7323">MPESTATNAVTYTTQRGTIRVACEVLPARLNRIENSISCDNVFNGNVGPDFDQVLIGKICADNRKHS</sequence>
<proteinExistence type="predicted"/>
<organism evidence="1 2">
    <name type="scientific">Pseudorhizobium pelagicum</name>
    <dbReference type="NCBI Taxonomy" id="1509405"/>
    <lineage>
        <taxon>Bacteria</taxon>
        <taxon>Pseudomonadati</taxon>
        <taxon>Pseudomonadota</taxon>
        <taxon>Alphaproteobacteria</taxon>
        <taxon>Hyphomicrobiales</taxon>
        <taxon>Rhizobiaceae</taxon>
        <taxon>Rhizobium/Agrobacterium group</taxon>
        <taxon>Pseudorhizobium</taxon>
    </lineage>
</organism>
<comment type="caution">
    <text evidence="1">The sequence shown here is derived from an EMBL/GenBank/DDBJ whole genome shotgun (WGS) entry which is preliminary data.</text>
</comment>
<reference evidence="1 2" key="1">
    <citation type="submission" date="2014-06" db="EMBL/GenBank/DDBJ databases">
        <title>Rhizobium pelagicum/R2-400B4.</title>
        <authorList>
            <person name="Kimes N.E."/>
            <person name="Lopez-Perez M."/>
        </authorList>
    </citation>
    <scope>NUCLEOTIDE SEQUENCE [LARGE SCALE GENOMIC DNA]</scope>
    <source>
        <strain evidence="1 2">R2-400B4</strain>
    </source>
</reference>
<dbReference type="AlphaFoldDB" id="A0A922P311"/>
<protein>
    <submittedName>
        <fullName evidence="1">Uncharacterized protein</fullName>
    </submittedName>
</protein>